<accession>A0AAQ3NXS7</accession>
<dbReference type="Pfam" id="PF00275">
    <property type="entry name" value="EPSP_synthase"/>
    <property type="match status" value="2"/>
</dbReference>
<evidence type="ECO:0000313" key="10">
    <source>
        <dbReference type="EMBL" id="WVZ16762.1"/>
    </source>
</evidence>
<evidence type="ECO:0000256" key="5">
    <source>
        <dbReference type="ARBA" id="ARBA00022679"/>
    </source>
</evidence>
<dbReference type="EMBL" id="CP144698">
    <property type="protein sequence ID" value="WVZ16762.1"/>
    <property type="molecule type" value="Genomic_DNA"/>
</dbReference>
<organism evidence="10 11">
    <name type="scientific">Vigna mungo</name>
    <name type="common">Black gram</name>
    <name type="synonym">Phaseolus mungo</name>
    <dbReference type="NCBI Taxonomy" id="3915"/>
    <lineage>
        <taxon>Eukaryota</taxon>
        <taxon>Viridiplantae</taxon>
        <taxon>Streptophyta</taxon>
        <taxon>Embryophyta</taxon>
        <taxon>Tracheophyta</taxon>
        <taxon>Spermatophyta</taxon>
        <taxon>Magnoliopsida</taxon>
        <taxon>eudicotyledons</taxon>
        <taxon>Gunneridae</taxon>
        <taxon>Pentapetalae</taxon>
        <taxon>rosids</taxon>
        <taxon>fabids</taxon>
        <taxon>Fabales</taxon>
        <taxon>Fabaceae</taxon>
        <taxon>Papilionoideae</taxon>
        <taxon>50 kb inversion clade</taxon>
        <taxon>NPAAA clade</taxon>
        <taxon>indigoferoid/millettioid clade</taxon>
        <taxon>Phaseoleae</taxon>
        <taxon>Vigna</taxon>
    </lineage>
</organism>
<evidence type="ECO:0000313" key="11">
    <source>
        <dbReference type="Proteomes" id="UP001374535"/>
    </source>
</evidence>
<evidence type="ECO:0000256" key="2">
    <source>
        <dbReference type="ARBA" id="ARBA00009948"/>
    </source>
</evidence>
<dbReference type="PANTHER" id="PTHR21090:SF5">
    <property type="entry name" value="PENTAFUNCTIONAL AROM POLYPEPTIDE"/>
    <property type="match status" value="1"/>
</dbReference>
<comment type="similarity">
    <text evidence="2 8">Belongs to the EPSP synthase family.</text>
</comment>
<dbReference type="HAMAP" id="MF_00210">
    <property type="entry name" value="EPSP_synth"/>
    <property type="match status" value="1"/>
</dbReference>
<dbReference type="InterPro" id="IPR001986">
    <property type="entry name" value="Enolpyruvate_Tfrase_dom"/>
</dbReference>
<dbReference type="CDD" id="cd01556">
    <property type="entry name" value="EPSP_synthase"/>
    <property type="match status" value="1"/>
</dbReference>
<keyword evidence="5 8" id="KW-0808">Transferase</keyword>
<dbReference type="Gene3D" id="3.65.10.10">
    <property type="entry name" value="Enolpyruvate transferase domain"/>
    <property type="match status" value="3"/>
</dbReference>
<dbReference type="GO" id="GO:0009423">
    <property type="term" value="P:chorismate biosynthetic process"/>
    <property type="evidence" value="ECO:0007669"/>
    <property type="project" value="UniProtKB-UniRule"/>
</dbReference>
<dbReference type="InterPro" id="IPR023193">
    <property type="entry name" value="EPSP_synthase_CS"/>
</dbReference>
<dbReference type="GO" id="GO:0008652">
    <property type="term" value="P:amino acid biosynthetic process"/>
    <property type="evidence" value="ECO:0007669"/>
    <property type="project" value="UniProtKB-KW"/>
</dbReference>
<name>A0AAQ3NXS7_VIGMU</name>
<dbReference type="EC" id="2.5.1.19" evidence="3 8"/>
<proteinExistence type="inferred from homology"/>
<evidence type="ECO:0000256" key="7">
    <source>
        <dbReference type="ARBA" id="ARBA00044633"/>
    </source>
</evidence>
<keyword evidence="11" id="KW-1185">Reference proteome</keyword>
<evidence type="ECO:0000256" key="6">
    <source>
        <dbReference type="ARBA" id="ARBA00023141"/>
    </source>
</evidence>
<feature type="domain" description="Enolpyruvate transferase" evidence="9">
    <location>
        <begin position="525"/>
        <end position="611"/>
    </location>
</feature>
<comment type="pathway">
    <text evidence="1 8">Metabolic intermediate biosynthesis; chorismate biosynthesis; chorismate from D-erythrose 4-phosphate and phosphoenolpyruvate: step 6/7.</text>
</comment>
<dbReference type="PROSITE" id="PS00104">
    <property type="entry name" value="EPSP_SYNTHASE_1"/>
    <property type="match status" value="1"/>
</dbReference>
<reference evidence="10 11" key="1">
    <citation type="journal article" date="2023" name="Life. Sci Alliance">
        <title>Evolutionary insights into 3D genome organization and epigenetic landscape of Vigna mungo.</title>
        <authorList>
            <person name="Junaid A."/>
            <person name="Singh B."/>
            <person name="Bhatia S."/>
        </authorList>
    </citation>
    <scope>NUCLEOTIDE SEQUENCE [LARGE SCALE GENOMIC DNA]</scope>
    <source>
        <strain evidence="10">Urdbean</strain>
    </source>
</reference>
<dbReference type="InterPro" id="IPR013792">
    <property type="entry name" value="RNA3'P_cycl/enolpyr_Trfase_a/b"/>
</dbReference>
<protein>
    <recommendedName>
        <fullName evidence="3 8">3-phosphoshikimate 1-carboxyvinyltransferase</fullName>
        <ecNumber evidence="3 8">2.5.1.19</ecNumber>
    </recommendedName>
</protein>
<dbReference type="GO" id="GO:0009073">
    <property type="term" value="P:aromatic amino acid family biosynthetic process"/>
    <property type="evidence" value="ECO:0007669"/>
    <property type="project" value="UniProtKB-UniRule"/>
</dbReference>
<evidence type="ECO:0000259" key="9">
    <source>
        <dbReference type="Pfam" id="PF00275"/>
    </source>
</evidence>
<evidence type="ECO:0000256" key="8">
    <source>
        <dbReference type="RuleBase" id="RU004164"/>
    </source>
</evidence>
<dbReference type="GO" id="GO:0003866">
    <property type="term" value="F:3-phosphoshikimate 1-carboxyvinyltransferase activity"/>
    <property type="evidence" value="ECO:0007669"/>
    <property type="project" value="UniProtKB-UniRule"/>
</dbReference>
<dbReference type="SUPFAM" id="SSF55205">
    <property type="entry name" value="EPT/RTPC-like"/>
    <property type="match status" value="2"/>
</dbReference>
<evidence type="ECO:0000256" key="1">
    <source>
        <dbReference type="ARBA" id="ARBA00004811"/>
    </source>
</evidence>
<dbReference type="AlphaFoldDB" id="A0AAQ3NXS7"/>
<dbReference type="NCBIfam" id="TIGR01356">
    <property type="entry name" value="aroA"/>
    <property type="match status" value="1"/>
</dbReference>
<dbReference type="PANTHER" id="PTHR21090">
    <property type="entry name" value="AROM/DEHYDROQUINATE SYNTHASE"/>
    <property type="match status" value="1"/>
</dbReference>
<dbReference type="InterPro" id="IPR036968">
    <property type="entry name" value="Enolpyruvate_Tfrase_sf"/>
</dbReference>
<dbReference type="FunFam" id="3.65.10.10:FF:000004">
    <property type="entry name" value="3-phosphoshikimate 1-carboxyvinyltransferase"/>
    <property type="match status" value="1"/>
</dbReference>
<dbReference type="Proteomes" id="UP001374535">
    <property type="component" value="Chromosome 3"/>
</dbReference>
<evidence type="ECO:0000256" key="3">
    <source>
        <dbReference type="ARBA" id="ARBA00012450"/>
    </source>
</evidence>
<gene>
    <name evidence="10" type="ORF">V8G54_009744</name>
</gene>
<evidence type="ECO:0000256" key="4">
    <source>
        <dbReference type="ARBA" id="ARBA00022605"/>
    </source>
</evidence>
<dbReference type="PROSITE" id="PS00885">
    <property type="entry name" value="EPSP_SYNTHASE_2"/>
    <property type="match status" value="1"/>
</dbReference>
<keyword evidence="4 8" id="KW-0028">Amino-acid biosynthesis</keyword>
<comment type="catalytic activity">
    <reaction evidence="7">
        <text>3-phosphoshikimate + phosphoenolpyruvate = 5-O-(1-carboxyvinyl)-3-phosphoshikimate + phosphate</text>
        <dbReference type="Rhea" id="RHEA:21256"/>
        <dbReference type="ChEBI" id="CHEBI:43474"/>
        <dbReference type="ChEBI" id="CHEBI:57701"/>
        <dbReference type="ChEBI" id="CHEBI:58702"/>
        <dbReference type="ChEBI" id="CHEBI:145989"/>
        <dbReference type="EC" id="2.5.1.19"/>
    </reaction>
    <physiologicalReaction direction="left-to-right" evidence="7">
        <dbReference type="Rhea" id="RHEA:21257"/>
    </physiologicalReaction>
</comment>
<keyword evidence="6 8" id="KW-0057">Aromatic amino acid biosynthesis</keyword>
<sequence length="617" mass="66071">MAQVSRVHNLAQSTQIFGHSSNPDKPKSVNSVSLRPLLWGSSKSWSLIRKNGSFVENYNVGMRNSCVFKVSASVAATEKPSTAPEIVLEPIKEISGAITLPGSKSLSNRILLLAALSEVKFIPLDVYLLRLCNSELHVCTKEYASNVLIMVCLAKVLLKTSGSMHMDIGNVSGEVGCLLWRSWTHSGTTVVDNLLYSEDIHYMLGALRTLGLRVEDDKTTKQAIVEGCGGLFPTAGESKDKINLFLGNAGTAMRPLTAAVVAAGGNASYVLDGVPRMRERPIGDLVAGLKQLGADVDCVLGTNCPPVHVNGKGGLPGGKVKLSGSVSSQYLTALLMAAPLALGNVEIEIVDKLISVPYVDMTLKLMERFGVYVEHSGNWDRFLVHGGQKYKSPGNAFVEGDASSASYFLAGAAITGGTMTVEGCGTSSLQGDVKFAEVLEKMGAQVTWTENSVTVTGPPRDSSGRKVLQGIDVNMNKMPDVAMTLAVVALFANGPTAIRDVVQPGAPAPWVGPVLTHDSLLHLTVASWRVKETERMIAICTELRKLGATVEEGPDYCVITPPEKLNVTSIDTYDDHRMAMAFSLAACGDVPVTIKDPGCTRKTFPDYFEVLERFTKH</sequence>
<feature type="domain" description="Enolpyruvate transferase" evidence="9">
    <location>
        <begin position="186"/>
        <end position="501"/>
    </location>
</feature>
<dbReference type="InterPro" id="IPR006264">
    <property type="entry name" value="EPSP_synthase"/>
</dbReference>